<reference evidence="1" key="2">
    <citation type="submission" date="2020-03" db="EMBL/GenBank/DDBJ databases">
        <title>Walnut 2.0.</title>
        <authorList>
            <person name="Marrano A."/>
            <person name="Britton M."/>
            <person name="Zimin A.V."/>
            <person name="Zaini P.A."/>
            <person name="Workman R."/>
            <person name="Puiu D."/>
            <person name="Bianco L."/>
            <person name="Allen B.J."/>
            <person name="Troggio M."/>
            <person name="Leslie C.A."/>
            <person name="Timp W."/>
            <person name="Dendekar A."/>
            <person name="Salzberg S.L."/>
            <person name="Neale D.B."/>
        </authorList>
    </citation>
    <scope>NUCLEOTIDE SEQUENCE</scope>
    <source>
        <tissue evidence="1">Leaves</tissue>
    </source>
</reference>
<dbReference type="Gramene" id="Jr13_11670_p1">
    <property type="protein sequence ID" value="cds.Jr13_11670_p1"/>
    <property type="gene ID" value="Jr13_11670"/>
</dbReference>
<reference evidence="1" key="1">
    <citation type="submission" date="2015-10" db="EMBL/GenBank/DDBJ databases">
        <authorList>
            <person name="Martinez-Garcia P.J."/>
            <person name="Crepeau M.W."/>
            <person name="Puiu D."/>
            <person name="Gonzalez-Ibeas D."/>
            <person name="Whalen J."/>
            <person name="Stevens K."/>
            <person name="Paul R."/>
            <person name="Butterfield T."/>
            <person name="Britton M."/>
            <person name="Reagan R."/>
            <person name="Chakraborty S."/>
            <person name="Walawage S.L."/>
            <person name="Vasquez-Gross H.A."/>
            <person name="Cardeno C."/>
            <person name="Famula R."/>
            <person name="Pratt K."/>
            <person name="Kuruganti S."/>
            <person name="Aradhya M.K."/>
            <person name="Leslie C.A."/>
            <person name="Dandekar A.M."/>
            <person name="Salzberg S.L."/>
            <person name="Wegrzyn J.L."/>
            <person name="Langley C.H."/>
            <person name="Neale D.B."/>
        </authorList>
    </citation>
    <scope>NUCLEOTIDE SEQUENCE</scope>
    <source>
        <tissue evidence="1">Leaves</tissue>
    </source>
</reference>
<comment type="caution">
    <text evidence="1">The sequence shown here is derived from an EMBL/GenBank/DDBJ whole genome shotgun (WGS) entry which is preliminary data.</text>
</comment>
<protein>
    <submittedName>
        <fullName evidence="1">Uncharacterized protein</fullName>
    </submittedName>
</protein>
<organism evidence="1 2">
    <name type="scientific">Juglans regia</name>
    <name type="common">English walnut</name>
    <dbReference type="NCBI Taxonomy" id="51240"/>
    <lineage>
        <taxon>Eukaryota</taxon>
        <taxon>Viridiplantae</taxon>
        <taxon>Streptophyta</taxon>
        <taxon>Embryophyta</taxon>
        <taxon>Tracheophyta</taxon>
        <taxon>Spermatophyta</taxon>
        <taxon>Magnoliopsida</taxon>
        <taxon>eudicotyledons</taxon>
        <taxon>Gunneridae</taxon>
        <taxon>Pentapetalae</taxon>
        <taxon>rosids</taxon>
        <taxon>fabids</taxon>
        <taxon>Fagales</taxon>
        <taxon>Juglandaceae</taxon>
        <taxon>Juglans</taxon>
    </lineage>
</organism>
<proteinExistence type="predicted"/>
<dbReference type="Proteomes" id="UP000619265">
    <property type="component" value="Unassembled WGS sequence"/>
</dbReference>
<dbReference type="AlphaFoldDB" id="A0A833WYF3"/>
<evidence type="ECO:0000313" key="2">
    <source>
        <dbReference type="Proteomes" id="UP000619265"/>
    </source>
</evidence>
<gene>
    <name evidence="1" type="ORF">F2P56_029714</name>
</gene>
<dbReference type="InterPro" id="IPR039343">
    <property type="entry name" value="NDX1-like"/>
</dbReference>
<evidence type="ECO:0000313" key="1">
    <source>
        <dbReference type="EMBL" id="KAF5449246.1"/>
    </source>
</evidence>
<accession>A0A833WYF3</accession>
<dbReference type="EMBL" id="LIHL02000013">
    <property type="protein sequence ID" value="KAF5449246.1"/>
    <property type="molecule type" value="Genomic_DNA"/>
</dbReference>
<dbReference type="PANTHER" id="PTHR35467:SF2">
    <property type="entry name" value="PROTEIN NEOXANTHIN-DEFICIENT 1"/>
    <property type="match status" value="1"/>
</dbReference>
<sequence>MTVQPESLTRWAAKVLVNSNEACDHGRKEVGLPSQIARFSKSITAMTAQPKNKDIGILNAIGMGATFNSPRDHMNVQVTEWDDLDTKDTCNINLTTVVPALNEKWMGPAVKISLPSYSGHTEHNPNLLKYSCQIECRVRAVKPAVVSGPSPILYHDRVHYSDQRRCNTMDSTAKEHIDNGKNLIMSVMLSKPILALEFNCLKMQVHVEGCWQISDGCSLSRFSSCYGWGTNSKAEIKTVPDGLTMTNLICVDFKSDS</sequence>
<dbReference type="PANTHER" id="PTHR35467">
    <property type="match status" value="1"/>
</dbReference>
<name>A0A833WYF3_JUGRE</name>